<comment type="caution">
    <text evidence="2">The sequence shown here is derived from an EMBL/GenBank/DDBJ whole genome shotgun (WGS) entry which is preliminary data.</text>
</comment>
<dbReference type="Proteomes" id="UP000642748">
    <property type="component" value="Unassembled WGS sequence"/>
</dbReference>
<sequence>MLDTVFGLPIHPLVVHATVVMVPVATLLVGLCALLPAVRHRLAWSAVLACAVACVTVAGAALSGGPLEARVGGGALVRHHADLAKLLVVWVLAMSAAAVMLAYLDWYRGGTRVAGWLPVPPRVIRALAPASMGRLACARWLLPAMAGLSLVTALGTLVQIVLVGHSGAQAAWSGVGSAAGGR</sequence>
<keyword evidence="3" id="KW-1185">Reference proteome</keyword>
<evidence type="ECO:0000313" key="2">
    <source>
        <dbReference type="EMBL" id="GIH15027.1"/>
    </source>
</evidence>
<gene>
    <name evidence="2" type="ORF">Raf01_31990</name>
</gene>
<feature type="transmembrane region" description="Helical" evidence="1">
    <location>
        <begin position="42"/>
        <end position="63"/>
    </location>
</feature>
<keyword evidence="1" id="KW-0472">Membrane</keyword>
<feature type="transmembrane region" description="Helical" evidence="1">
    <location>
        <begin position="140"/>
        <end position="162"/>
    </location>
</feature>
<keyword evidence="1" id="KW-0812">Transmembrane</keyword>
<feature type="transmembrane region" description="Helical" evidence="1">
    <location>
        <begin position="13"/>
        <end position="35"/>
    </location>
</feature>
<dbReference type="EMBL" id="BONZ01000030">
    <property type="protein sequence ID" value="GIH15027.1"/>
    <property type="molecule type" value="Genomic_DNA"/>
</dbReference>
<evidence type="ECO:0000313" key="3">
    <source>
        <dbReference type="Proteomes" id="UP000642748"/>
    </source>
</evidence>
<protein>
    <submittedName>
        <fullName evidence="2">Uncharacterized protein</fullName>
    </submittedName>
</protein>
<keyword evidence="1" id="KW-1133">Transmembrane helix</keyword>
<accession>A0A8J3VQG5</accession>
<evidence type="ECO:0000256" key="1">
    <source>
        <dbReference type="SAM" id="Phobius"/>
    </source>
</evidence>
<dbReference type="AlphaFoldDB" id="A0A8J3VQG5"/>
<proteinExistence type="predicted"/>
<feature type="transmembrane region" description="Helical" evidence="1">
    <location>
        <begin position="83"/>
        <end position="104"/>
    </location>
</feature>
<organism evidence="2 3">
    <name type="scientific">Rugosimonospora africana</name>
    <dbReference type="NCBI Taxonomy" id="556532"/>
    <lineage>
        <taxon>Bacteria</taxon>
        <taxon>Bacillati</taxon>
        <taxon>Actinomycetota</taxon>
        <taxon>Actinomycetes</taxon>
        <taxon>Micromonosporales</taxon>
        <taxon>Micromonosporaceae</taxon>
        <taxon>Rugosimonospora</taxon>
    </lineage>
</organism>
<dbReference type="RefSeq" id="WP_203918663.1">
    <property type="nucleotide sequence ID" value="NZ_BONZ01000030.1"/>
</dbReference>
<reference evidence="2" key="1">
    <citation type="submission" date="2021-01" db="EMBL/GenBank/DDBJ databases">
        <title>Whole genome shotgun sequence of Rugosimonospora africana NBRC 104875.</title>
        <authorList>
            <person name="Komaki H."/>
            <person name="Tamura T."/>
        </authorList>
    </citation>
    <scope>NUCLEOTIDE SEQUENCE</scope>
    <source>
        <strain evidence="2">NBRC 104875</strain>
    </source>
</reference>
<name>A0A8J3VQG5_9ACTN</name>